<name>A0A2T0ZQD7_9ACTN</name>
<dbReference type="PRINTS" id="PR00412">
    <property type="entry name" value="EPOXHYDRLASE"/>
</dbReference>
<comment type="caution">
    <text evidence="4">The sequence shown here is derived from an EMBL/GenBank/DDBJ whole genome shotgun (WGS) entry which is preliminary data.</text>
</comment>
<dbReference type="InterPro" id="IPR000639">
    <property type="entry name" value="Epox_hydrolase-like"/>
</dbReference>
<keyword evidence="5" id="KW-1185">Reference proteome</keyword>
<dbReference type="InterPro" id="IPR000073">
    <property type="entry name" value="AB_hydrolase_1"/>
</dbReference>
<protein>
    <submittedName>
        <fullName evidence="4">Pimeloyl-ACP methyl ester carboxylesterase</fullName>
    </submittedName>
</protein>
<dbReference type="Proteomes" id="UP000237752">
    <property type="component" value="Unassembled WGS sequence"/>
</dbReference>
<accession>A0A2T0ZQD7</accession>
<dbReference type="EMBL" id="PVUE01000020">
    <property type="protein sequence ID" value="PRZ38551.1"/>
    <property type="molecule type" value="Genomic_DNA"/>
</dbReference>
<evidence type="ECO:0000256" key="2">
    <source>
        <dbReference type="SAM" id="MobiDB-lite"/>
    </source>
</evidence>
<evidence type="ECO:0000313" key="4">
    <source>
        <dbReference type="EMBL" id="PRZ38551.1"/>
    </source>
</evidence>
<evidence type="ECO:0000256" key="1">
    <source>
        <dbReference type="ARBA" id="ARBA00022801"/>
    </source>
</evidence>
<dbReference type="Gene3D" id="3.40.50.1820">
    <property type="entry name" value="alpha/beta hydrolase"/>
    <property type="match status" value="1"/>
</dbReference>
<proteinExistence type="predicted"/>
<dbReference type="AlphaFoldDB" id="A0A2T0ZQD7"/>
<feature type="region of interest" description="Disordered" evidence="2">
    <location>
        <begin position="1"/>
        <end position="32"/>
    </location>
</feature>
<sequence length="280" mass="30924">MDGIQRNGPGRRRRHPELQRVGHGRRRSRNSDRFALHGFPQGAQSYREVARILAARGARVIVPDQRGYSAGARPIGVEHYTQATLAADVVAIMDAMGLDKVHLVGHDWGSNIAWVAAASYPERFSALTAVSIPHPSAFGEAYKIDSDQKKRSEYFKLFWQEGKAEQVLLEDDAKWLRDVLADIGPERAGHYIERLQQPGALTAALNYYRAMSSANVATPSVIVPTTLVWSDNDTAVGPVGPQLCAKYVDADYKLITLNGISHWIPELAPQDLADAIAERF</sequence>
<keyword evidence="1" id="KW-0378">Hydrolase</keyword>
<dbReference type="SUPFAM" id="SSF53474">
    <property type="entry name" value="alpha/beta-Hydrolases"/>
    <property type="match status" value="1"/>
</dbReference>
<dbReference type="InterPro" id="IPR029058">
    <property type="entry name" value="AB_hydrolase_fold"/>
</dbReference>
<dbReference type="PANTHER" id="PTHR43329">
    <property type="entry name" value="EPOXIDE HYDROLASE"/>
    <property type="match status" value="1"/>
</dbReference>
<organism evidence="4 5">
    <name type="scientific">Antricoccus suffuscus</name>
    <dbReference type="NCBI Taxonomy" id="1629062"/>
    <lineage>
        <taxon>Bacteria</taxon>
        <taxon>Bacillati</taxon>
        <taxon>Actinomycetota</taxon>
        <taxon>Actinomycetes</taxon>
        <taxon>Geodermatophilales</taxon>
        <taxon>Antricoccaceae</taxon>
        <taxon>Antricoccus</taxon>
    </lineage>
</organism>
<dbReference type="GO" id="GO:0016787">
    <property type="term" value="F:hydrolase activity"/>
    <property type="evidence" value="ECO:0007669"/>
    <property type="project" value="UniProtKB-KW"/>
</dbReference>
<evidence type="ECO:0000259" key="3">
    <source>
        <dbReference type="Pfam" id="PF00561"/>
    </source>
</evidence>
<dbReference type="Pfam" id="PF00561">
    <property type="entry name" value="Abhydrolase_1"/>
    <property type="match status" value="1"/>
</dbReference>
<reference evidence="4 5" key="1">
    <citation type="submission" date="2018-03" db="EMBL/GenBank/DDBJ databases">
        <title>Genomic Encyclopedia of Archaeal and Bacterial Type Strains, Phase II (KMG-II): from individual species to whole genera.</title>
        <authorList>
            <person name="Goeker M."/>
        </authorList>
    </citation>
    <scope>NUCLEOTIDE SEQUENCE [LARGE SCALE GENOMIC DNA]</scope>
    <source>
        <strain evidence="4 5">DSM 100065</strain>
    </source>
</reference>
<feature type="domain" description="AB hydrolase-1" evidence="3">
    <location>
        <begin position="36"/>
        <end position="158"/>
    </location>
</feature>
<gene>
    <name evidence="4" type="ORF">CLV47_12018</name>
</gene>
<evidence type="ECO:0000313" key="5">
    <source>
        <dbReference type="Proteomes" id="UP000237752"/>
    </source>
</evidence>